<protein>
    <submittedName>
        <fullName evidence="2">Uncharacterized protein</fullName>
    </submittedName>
</protein>
<organism evidence="2 3">
    <name type="scientific">Gnathostoma spinigerum</name>
    <dbReference type="NCBI Taxonomy" id="75299"/>
    <lineage>
        <taxon>Eukaryota</taxon>
        <taxon>Metazoa</taxon>
        <taxon>Ecdysozoa</taxon>
        <taxon>Nematoda</taxon>
        <taxon>Chromadorea</taxon>
        <taxon>Rhabditida</taxon>
        <taxon>Spirurina</taxon>
        <taxon>Gnathostomatomorpha</taxon>
        <taxon>Gnathostomatoidea</taxon>
        <taxon>Gnathostomatidae</taxon>
        <taxon>Gnathostoma</taxon>
    </lineage>
</organism>
<proteinExistence type="predicted"/>
<evidence type="ECO:0000313" key="3">
    <source>
        <dbReference type="Proteomes" id="UP001608902"/>
    </source>
</evidence>
<name>A0ABD6F2D9_9BILA</name>
<dbReference type="EMBL" id="JBGFUD010013320">
    <property type="protein sequence ID" value="MFH4983687.1"/>
    <property type="molecule type" value="Genomic_DNA"/>
</dbReference>
<dbReference type="Proteomes" id="UP001608902">
    <property type="component" value="Unassembled WGS sequence"/>
</dbReference>
<feature type="signal peptide" evidence="1">
    <location>
        <begin position="1"/>
        <end position="19"/>
    </location>
</feature>
<keyword evidence="3" id="KW-1185">Reference proteome</keyword>
<comment type="caution">
    <text evidence="2">The sequence shown here is derived from an EMBL/GenBank/DDBJ whole genome shotgun (WGS) entry which is preliminary data.</text>
</comment>
<keyword evidence="1" id="KW-0732">Signal</keyword>
<dbReference type="AlphaFoldDB" id="A0ABD6F2D9"/>
<evidence type="ECO:0000313" key="2">
    <source>
        <dbReference type="EMBL" id="MFH4983687.1"/>
    </source>
</evidence>
<evidence type="ECO:0000256" key="1">
    <source>
        <dbReference type="SAM" id="SignalP"/>
    </source>
</evidence>
<gene>
    <name evidence="2" type="ORF">AB6A40_010396</name>
</gene>
<reference evidence="2 3" key="1">
    <citation type="submission" date="2024-08" db="EMBL/GenBank/DDBJ databases">
        <title>Gnathostoma spinigerum genome.</title>
        <authorList>
            <person name="Gonzalez-Bertolin B."/>
            <person name="Monzon S."/>
            <person name="Zaballos A."/>
            <person name="Jimenez P."/>
            <person name="Dekumyoy P."/>
            <person name="Varona S."/>
            <person name="Cuesta I."/>
            <person name="Sumanam S."/>
            <person name="Adisakwattana P."/>
            <person name="Gasser R.B."/>
            <person name="Hernandez-Gonzalez A."/>
            <person name="Young N.D."/>
            <person name="Perteguer M.J."/>
        </authorList>
    </citation>
    <scope>NUCLEOTIDE SEQUENCE [LARGE SCALE GENOMIC DNA]</scope>
    <source>
        <strain evidence="2">AL3</strain>
        <tissue evidence="2">Liver</tissue>
    </source>
</reference>
<sequence length="111" mass="11968">MDAFCIVFFFGLIIFHSLGILVKNSSNSRMTETHSRRKQYKPARIPKLMDGTAPNANIPSLTSTSVIVKASSGVDNQCADKDGGYLQAGTILGSFPAGDLNGKKDNEVRSM</sequence>
<feature type="chain" id="PRO_5044769429" evidence="1">
    <location>
        <begin position="20"/>
        <end position="111"/>
    </location>
</feature>
<accession>A0ABD6F2D9</accession>